<keyword evidence="6" id="KW-0694">RNA-binding</keyword>
<evidence type="ECO:0000256" key="7">
    <source>
        <dbReference type="ARBA" id="ARBA00023118"/>
    </source>
</evidence>
<dbReference type="Proteomes" id="UP000182471">
    <property type="component" value="Unassembled WGS sequence"/>
</dbReference>
<comment type="similarity">
    <text evidence="1">Belongs to the CRISPR-associated Csm3 family.</text>
</comment>
<protein>
    <recommendedName>
        <fullName evidence="2">CRISPR system Cms endoribonuclease Csm3</fullName>
    </recommendedName>
    <alternativeName>
        <fullName evidence="8">CRISPR type III A-associated RAMP protein Csm3</fullName>
    </alternativeName>
</protein>
<proteinExistence type="inferred from homology"/>
<evidence type="ECO:0000256" key="6">
    <source>
        <dbReference type="ARBA" id="ARBA00022884"/>
    </source>
</evidence>
<evidence type="ECO:0000256" key="4">
    <source>
        <dbReference type="ARBA" id="ARBA00022759"/>
    </source>
</evidence>
<evidence type="ECO:0000313" key="10">
    <source>
        <dbReference type="EMBL" id="SER78242.1"/>
    </source>
</evidence>
<organism evidence="10 11">
    <name type="scientific">Lachnobacterium bovis</name>
    <dbReference type="NCBI Taxonomy" id="140626"/>
    <lineage>
        <taxon>Bacteria</taxon>
        <taxon>Bacillati</taxon>
        <taxon>Bacillota</taxon>
        <taxon>Clostridia</taxon>
        <taxon>Lachnospirales</taxon>
        <taxon>Lachnospiraceae</taxon>
        <taxon>Lachnobacterium</taxon>
    </lineage>
</organism>
<evidence type="ECO:0000259" key="9">
    <source>
        <dbReference type="Pfam" id="PF03787"/>
    </source>
</evidence>
<name>A0A1H9RZN4_9FIRM</name>
<sequence length="226" mass="24948">MYGKIQIRGIVELKTGMHIGGSEAFAAIGAVDSPVIRDIQTGKPMLPGSSVKGKIRTLLAKELNEEITQPDCDHERILRVFGSSKKGDIRPSRILVSDMFLANGEELKSMGIQTYTEVKFENSISRTTGVANPRQIERTVRGSKFDLDIIYEVTNKETENEIIEDFELIAEGLKLLEYDYLGGSGSRGYGKVSFNNLNAKAVVGNINTELVNKCESVLQEVFNKGE</sequence>
<dbReference type="NCBIfam" id="TIGR02582">
    <property type="entry name" value="cas7_TM1809"/>
    <property type="match status" value="1"/>
</dbReference>
<evidence type="ECO:0000256" key="8">
    <source>
        <dbReference type="ARBA" id="ARBA00033183"/>
    </source>
</evidence>
<dbReference type="InterPro" id="IPR005537">
    <property type="entry name" value="RAMP_III_fam"/>
</dbReference>
<keyword evidence="11" id="KW-1185">Reference proteome</keyword>
<dbReference type="GO" id="GO:0003723">
    <property type="term" value="F:RNA binding"/>
    <property type="evidence" value="ECO:0007669"/>
    <property type="project" value="UniProtKB-KW"/>
</dbReference>
<dbReference type="InterPro" id="IPR013412">
    <property type="entry name" value="CRISPR-assoc_RAMP_Csm3"/>
</dbReference>
<dbReference type="PANTHER" id="PTHR35579:SF3">
    <property type="entry name" value="CRISPR SYSTEM CMS ENDORIBONUCLEASE CSM3"/>
    <property type="match status" value="1"/>
</dbReference>
<gene>
    <name evidence="10" type="ORF">SAMN02910429_01066</name>
</gene>
<evidence type="ECO:0000313" key="11">
    <source>
        <dbReference type="Proteomes" id="UP000182471"/>
    </source>
</evidence>
<keyword evidence="3" id="KW-0540">Nuclease</keyword>
<keyword evidence="4" id="KW-0255">Endonuclease</keyword>
<accession>A0A1H9RZN4</accession>
<keyword evidence="5" id="KW-0378">Hydrolase</keyword>
<keyword evidence="7" id="KW-0051">Antiviral defense</keyword>
<dbReference type="GO" id="GO:0051607">
    <property type="term" value="P:defense response to virus"/>
    <property type="evidence" value="ECO:0007669"/>
    <property type="project" value="UniProtKB-KW"/>
</dbReference>
<evidence type="ECO:0000256" key="3">
    <source>
        <dbReference type="ARBA" id="ARBA00022722"/>
    </source>
</evidence>
<evidence type="ECO:0000256" key="2">
    <source>
        <dbReference type="ARBA" id="ARBA00022150"/>
    </source>
</evidence>
<dbReference type="EMBL" id="FOGW01000010">
    <property type="protein sequence ID" value="SER78242.1"/>
    <property type="molecule type" value="Genomic_DNA"/>
</dbReference>
<reference evidence="11" key="1">
    <citation type="submission" date="2016-10" db="EMBL/GenBank/DDBJ databases">
        <authorList>
            <person name="Varghese N."/>
            <person name="Submissions S."/>
        </authorList>
    </citation>
    <scope>NUCLEOTIDE SEQUENCE [LARGE SCALE GENOMIC DNA]</scope>
    <source>
        <strain evidence="11">S1b</strain>
    </source>
</reference>
<dbReference type="GO" id="GO:0004519">
    <property type="term" value="F:endonuclease activity"/>
    <property type="evidence" value="ECO:0007669"/>
    <property type="project" value="UniProtKB-KW"/>
</dbReference>
<evidence type="ECO:0000256" key="5">
    <source>
        <dbReference type="ARBA" id="ARBA00022801"/>
    </source>
</evidence>
<dbReference type="AlphaFoldDB" id="A0A1H9RZN4"/>
<dbReference type="InterPro" id="IPR052216">
    <property type="entry name" value="CRISPR_Csm3_endoribonuclease"/>
</dbReference>
<dbReference type="GO" id="GO:0016787">
    <property type="term" value="F:hydrolase activity"/>
    <property type="evidence" value="ECO:0007669"/>
    <property type="project" value="UniProtKB-KW"/>
</dbReference>
<dbReference type="RefSeq" id="WP_074730520.1">
    <property type="nucleotide sequence ID" value="NZ_FOGW01000010.1"/>
</dbReference>
<dbReference type="PANTHER" id="PTHR35579">
    <property type="entry name" value="CRISPR SYSTEM CMS ENDORIBONUCLEASE CSM3"/>
    <property type="match status" value="1"/>
</dbReference>
<feature type="domain" description="CRISPR type III-associated protein" evidence="9">
    <location>
        <begin position="11"/>
        <end position="193"/>
    </location>
</feature>
<dbReference type="Pfam" id="PF03787">
    <property type="entry name" value="RAMPs"/>
    <property type="match status" value="1"/>
</dbReference>
<evidence type="ECO:0000256" key="1">
    <source>
        <dbReference type="ARBA" id="ARBA00006342"/>
    </source>
</evidence>